<evidence type="ECO:0000313" key="2">
    <source>
        <dbReference type="EMBL" id="MCL7029317.1"/>
    </source>
</evidence>
<sequence>MKKKKRRAPKVNVSAHWTDDMEKELCELLIEQMVSGSIPGNAATWTLVKNEFNRKMEKHLTVPQIKSRYYMLRSRYKEILRFMSSGGLIWDTDEKKILKNPDEACYRTLSCPIFEDLCVLFGDVPAENIDVETPNLPSKKHRSSGFHGEVEVEFAVSLEGVSIRSMMAALEKFQVFMLLEPGLQKVLGHRF</sequence>
<protein>
    <recommendedName>
        <fullName evidence="1">Myb/SANT-like domain-containing protein</fullName>
    </recommendedName>
</protein>
<accession>A0AA41RYV4</accession>
<dbReference type="InterPro" id="IPR024752">
    <property type="entry name" value="Myb/SANT-like_dom"/>
</dbReference>
<organism evidence="2 3">
    <name type="scientific">Papaver nudicaule</name>
    <name type="common">Iceland poppy</name>
    <dbReference type="NCBI Taxonomy" id="74823"/>
    <lineage>
        <taxon>Eukaryota</taxon>
        <taxon>Viridiplantae</taxon>
        <taxon>Streptophyta</taxon>
        <taxon>Embryophyta</taxon>
        <taxon>Tracheophyta</taxon>
        <taxon>Spermatophyta</taxon>
        <taxon>Magnoliopsida</taxon>
        <taxon>Ranunculales</taxon>
        <taxon>Papaveraceae</taxon>
        <taxon>Papaveroideae</taxon>
        <taxon>Papaver</taxon>
    </lineage>
</organism>
<dbReference type="EMBL" id="JAJJMA010089024">
    <property type="protein sequence ID" value="MCL7029317.1"/>
    <property type="molecule type" value="Genomic_DNA"/>
</dbReference>
<evidence type="ECO:0000313" key="3">
    <source>
        <dbReference type="Proteomes" id="UP001177140"/>
    </source>
</evidence>
<proteinExistence type="predicted"/>
<dbReference type="PANTHER" id="PTHR46929">
    <property type="entry name" value="EXPRESSED PROTEIN"/>
    <property type="match status" value="1"/>
</dbReference>
<dbReference type="Pfam" id="PF12776">
    <property type="entry name" value="Myb_DNA-bind_3"/>
    <property type="match status" value="1"/>
</dbReference>
<reference evidence="2" key="1">
    <citation type="submission" date="2022-03" db="EMBL/GenBank/DDBJ databases">
        <title>A functionally conserved STORR gene fusion in Papaver species that diverged 16.8 million years ago.</title>
        <authorList>
            <person name="Catania T."/>
        </authorList>
    </citation>
    <scope>NUCLEOTIDE SEQUENCE</scope>
    <source>
        <strain evidence="2">S-191538</strain>
    </source>
</reference>
<comment type="caution">
    <text evidence="2">The sequence shown here is derived from an EMBL/GenBank/DDBJ whole genome shotgun (WGS) entry which is preliminary data.</text>
</comment>
<gene>
    <name evidence="2" type="ORF">MKW94_025826</name>
</gene>
<keyword evidence="3" id="KW-1185">Reference proteome</keyword>
<dbReference type="AlphaFoldDB" id="A0AA41RYV4"/>
<dbReference type="PANTHER" id="PTHR46929:SF3">
    <property type="entry name" value="MYB_SANT-LIKE DOMAIN-CONTAINING PROTEIN"/>
    <property type="match status" value="1"/>
</dbReference>
<evidence type="ECO:0000259" key="1">
    <source>
        <dbReference type="Pfam" id="PF12776"/>
    </source>
</evidence>
<name>A0AA41RYV4_PAPNU</name>
<dbReference type="Proteomes" id="UP001177140">
    <property type="component" value="Unassembled WGS sequence"/>
</dbReference>
<feature type="domain" description="Myb/SANT-like" evidence="1">
    <location>
        <begin position="16"/>
        <end position="97"/>
    </location>
</feature>